<name>A0A8S9R579_BRACR</name>
<sequence length="139" mass="15452">MLSALDPRGLFISGETLLMRVRRLKRSTGWSSARYMAPICVTVARASVTRVLSAGYVLSSAQTFRLFLRNGAVAREFPPPLGVSSEKPHVVSLRWHSACLSPCRRASRLQSRRVSVLQSWSRRGSTALWCWRGVVYGSG</sequence>
<protein>
    <submittedName>
        <fullName evidence="1">Uncharacterized protein</fullName>
    </submittedName>
</protein>
<reference evidence="1" key="1">
    <citation type="submission" date="2019-12" db="EMBL/GenBank/DDBJ databases">
        <title>Genome sequencing and annotation of Brassica cretica.</title>
        <authorList>
            <person name="Studholme D.J."/>
            <person name="Sarris P."/>
        </authorList>
    </citation>
    <scope>NUCLEOTIDE SEQUENCE</scope>
    <source>
        <strain evidence="1">PFS-109/04</strain>
        <tissue evidence="1">Leaf</tissue>
    </source>
</reference>
<gene>
    <name evidence="1" type="ORF">F2Q69_00015075</name>
</gene>
<dbReference type="AlphaFoldDB" id="A0A8S9R579"/>
<comment type="caution">
    <text evidence="1">The sequence shown here is derived from an EMBL/GenBank/DDBJ whole genome shotgun (WGS) entry which is preliminary data.</text>
</comment>
<proteinExistence type="predicted"/>
<organism evidence="1 2">
    <name type="scientific">Brassica cretica</name>
    <name type="common">Mustard</name>
    <dbReference type="NCBI Taxonomy" id="69181"/>
    <lineage>
        <taxon>Eukaryota</taxon>
        <taxon>Viridiplantae</taxon>
        <taxon>Streptophyta</taxon>
        <taxon>Embryophyta</taxon>
        <taxon>Tracheophyta</taxon>
        <taxon>Spermatophyta</taxon>
        <taxon>Magnoliopsida</taxon>
        <taxon>eudicotyledons</taxon>
        <taxon>Gunneridae</taxon>
        <taxon>Pentapetalae</taxon>
        <taxon>rosids</taxon>
        <taxon>malvids</taxon>
        <taxon>Brassicales</taxon>
        <taxon>Brassicaceae</taxon>
        <taxon>Brassiceae</taxon>
        <taxon>Brassica</taxon>
    </lineage>
</organism>
<evidence type="ECO:0000313" key="2">
    <source>
        <dbReference type="Proteomes" id="UP000712600"/>
    </source>
</evidence>
<evidence type="ECO:0000313" key="1">
    <source>
        <dbReference type="EMBL" id="KAF3557285.1"/>
    </source>
</evidence>
<accession>A0A8S9R579</accession>
<dbReference type="EMBL" id="QGKX02000996">
    <property type="protein sequence ID" value="KAF3557285.1"/>
    <property type="molecule type" value="Genomic_DNA"/>
</dbReference>
<dbReference type="Proteomes" id="UP000712600">
    <property type="component" value="Unassembled WGS sequence"/>
</dbReference>